<reference evidence="1" key="1">
    <citation type="journal article" date="2014" name="Front. Microbiol.">
        <title>High frequency of phylogenetically diverse reductive dehalogenase-homologous genes in deep subseafloor sedimentary metagenomes.</title>
        <authorList>
            <person name="Kawai M."/>
            <person name="Futagami T."/>
            <person name="Toyoda A."/>
            <person name="Takaki Y."/>
            <person name="Nishi S."/>
            <person name="Hori S."/>
            <person name="Arai W."/>
            <person name="Tsubouchi T."/>
            <person name="Morono Y."/>
            <person name="Uchiyama I."/>
            <person name="Ito T."/>
            <person name="Fujiyama A."/>
            <person name="Inagaki F."/>
            <person name="Takami H."/>
        </authorList>
    </citation>
    <scope>NUCLEOTIDE SEQUENCE</scope>
    <source>
        <strain evidence="1">Expedition CK06-06</strain>
    </source>
</reference>
<dbReference type="SUPFAM" id="SSF52518">
    <property type="entry name" value="Thiamin diphosphate-binding fold (THDP-binding)"/>
    <property type="match status" value="1"/>
</dbReference>
<evidence type="ECO:0000313" key="1">
    <source>
        <dbReference type="EMBL" id="GAG27135.1"/>
    </source>
</evidence>
<dbReference type="InterPro" id="IPR029061">
    <property type="entry name" value="THDP-binding"/>
</dbReference>
<accession>X0W932</accession>
<gene>
    <name evidence="1" type="ORF">S01H1_48211</name>
</gene>
<sequence length="65" mass="7433">MNNKLKNYRREIVDKIIPYARKDKRITLLVCDMGFGVADKFEEEFPKRIVNMGIMEQGTVGIAAG</sequence>
<comment type="caution">
    <text evidence="1">The sequence shown here is derived from an EMBL/GenBank/DDBJ whole genome shotgun (WGS) entry which is preliminary data.</text>
</comment>
<feature type="non-terminal residue" evidence="1">
    <location>
        <position position="65"/>
    </location>
</feature>
<dbReference type="EMBL" id="BARS01030953">
    <property type="protein sequence ID" value="GAG27135.1"/>
    <property type="molecule type" value="Genomic_DNA"/>
</dbReference>
<dbReference type="AlphaFoldDB" id="X0W932"/>
<evidence type="ECO:0008006" key="2">
    <source>
        <dbReference type="Google" id="ProtNLM"/>
    </source>
</evidence>
<dbReference type="Gene3D" id="3.40.50.970">
    <property type="match status" value="1"/>
</dbReference>
<proteinExistence type="predicted"/>
<organism evidence="1">
    <name type="scientific">marine sediment metagenome</name>
    <dbReference type="NCBI Taxonomy" id="412755"/>
    <lineage>
        <taxon>unclassified sequences</taxon>
        <taxon>metagenomes</taxon>
        <taxon>ecological metagenomes</taxon>
    </lineage>
</organism>
<protein>
    <recommendedName>
        <fullName evidence="2">Transketolase-like pyrimidine-binding domain-containing protein</fullName>
    </recommendedName>
</protein>
<name>X0W932_9ZZZZ</name>